<proteinExistence type="predicted"/>
<organism evidence="1 2">
    <name type="scientific">Euplotes crassus</name>
    <dbReference type="NCBI Taxonomy" id="5936"/>
    <lineage>
        <taxon>Eukaryota</taxon>
        <taxon>Sar</taxon>
        <taxon>Alveolata</taxon>
        <taxon>Ciliophora</taxon>
        <taxon>Intramacronucleata</taxon>
        <taxon>Spirotrichea</taxon>
        <taxon>Hypotrichia</taxon>
        <taxon>Euplotida</taxon>
        <taxon>Euplotidae</taxon>
        <taxon>Moneuplotes</taxon>
    </lineage>
</organism>
<accession>A0AAD1XZD0</accession>
<evidence type="ECO:0000313" key="1">
    <source>
        <dbReference type="EMBL" id="CAI2382346.1"/>
    </source>
</evidence>
<name>A0AAD1XZD0_EUPCR</name>
<reference evidence="1" key="1">
    <citation type="submission" date="2023-07" db="EMBL/GenBank/DDBJ databases">
        <authorList>
            <consortium name="AG Swart"/>
            <person name="Singh M."/>
            <person name="Singh A."/>
            <person name="Seah K."/>
            <person name="Emmerich C."/>
        </authorList>
    </citation>
    <scope>NUCLEOTIDE SEQUENCE</scope>
    <source>
        <strain evidence="1">DP1</strain>
    </source>
</reference>
<keyword evidence="2" id="KW-1185">Reference proteome</keyword>
<dbReference type="EMBL" id="CAMPGE010024514">
    <property type="protein sequence ID" value="CAI2382346.1"/>
    <property type="molecule type" value="Genomic_DNA"/>
</dbReference>
<dbReference type="Proteomes" id="UP001295684">
    <property type="component" value="Unassembled WGS sequence"/>
</dbReference>
<gene>
    <name evidence="1" type="ORF">ECRASSUSDP1_LOCUS23817</name>
</gene>
<sequence length="66" mass="7582">MPKSHTMILRTSISSSQSYDVFLNQSTQQDTDIPSYLSQLCTIHDHYQSADSYPNLHKISSYTKNQ</sequence>
<evidence type="ECO:0000313" key="2">
    <source>
        <dbReference type="Proteomes" id="UP001295684"/>
    </source>
</evidence>
<dbReference type="AlphaFoldDB" id="A0AAD1XZD0"/>
<protein>
    <submittedName>
        <fullName evidence="1">Uncharacterized protein</fullName>
    </submittedName>
</protein>
<comment type="caution">
    <text evidence="1">The sequence shown here is derived from an EMBL/GenBank/DDBJ whole genome shotgun (WGS) entry which is preliminary data.</text>
</comment>